<proteinExistence type="predicted"/>
<dbReference type="GeneID" id="19111520"/>
<dbReference type="KEGG" id="bcom:BAUCODRAFT_31578"/>
<sequence length="91" mass="9682">MSFDRLDTFCLPHAEVIALTGPFPTANSTLSRTSVPHLRRRINICAPSSRPPKSVALFVDYSEWVRSVGNRGGCVEALIGKAAMAGPAGSP</sequence>
<accession>M2N5D1</accession>
<organism evidence="1 2">
    <name type="scientific">Baudoinia panamericana (strain UAMH 10762)</name>
    <name type="common">Angels' share fungus</name>
    <name type="synonym">Baudoinia compniacensis (strain UAMH 10762)</name>
    <dbReference type="NCBI Taxonomy" id="717646"/>
    <lineage>
        <taxon>Eukaryota</taxon>
        <taxon>Fungi</taxon>
        <taxon>Dikarya</taxon>
        <taxon>Ascomycota</taxon>
        <taxon>Pezizomycotina</taxon>
        <taxon>Dothideomycetes</taxon>
        <taxon>Dothideomycetidae</taxon>
        <taxon>Mycosphaerellales</taxon>
        <taxon>Teratosphaeriaceae</taxon>
        <taxon>Baudoinia</taxon>
    </lineage>
</organism>
<dbReference type="EMBL" id="KB445552">
    <property type="protein sequence ID" value="EMC99238.1"/>
    <property type="molecule type" value="Genomic_DNA"/>
</dbReference>
<evidence type="ECO:0000313" key="1">
    <source>
        <dbReference type="EMBL" id="EMC99238.1"/>
    </source>
</evidence>
<reference evidence="1 2" key="1">
    <citation type="journal article" date="2012" name="PLoS Pathog.">
        <title>Diverse lifestyles and strategies of plant pathogenesis encoded in the genomes of eighteen Dothideomycetes fungi.</title>
        <authorList>
            <person name="Ohm R.A."/>
            <person name="Feau N."/>
            <person name="Henrissat B."/>
            <person name="Schoch C.L."/>
            <person name="Horwitz B.A."/>
            <person name="Barry K.W."/>
            <person name="Condon B.J."/>
            <person name="Copeland A.C."/>
            <person name="Dhillon B."/>
            <person name="Glaser F."/>
            <person name="Hesse C.N."/>
            <person name="Kosti I."/>
            <person name="LaButti K."/>
            <person name="Lindquist E.A."/>
            <person name="Lucas S."/>
            <person name="Salamov A.A."/>
            <person name="Bradshaw R.E."/>
            <person name="Ciuffetti L."/>
            <person name="Hamelin R.C."/>
            <person name="Kema G.H.J."/>
            <person name="Lawrence C."/>
            <person name="Scott J.A."/>
            <person name="Spatafora J.W."/>
            <person name="Turgeon B.G."/>
            <person name="de Wit P.J.G.M."/>
            <person name="Zhong S."/>
            <person name="Goodwin S.B."/>
            <person name="Grigoriev I.V."/>
        </authorList>
    </citation>
    <scope>NUCLEOTIDE SEQUENCE [LARGE SCALE GENOMIC DNA]</scope>
    <source>
        <strain evidence="1 2">UAMH 10762</strain>
    </source>
</reference>
<evidence type="ECO:0000313" key="2">
    <source>
        <dbReference type="Proteomes" id="UP000011761"/>
    </source>
</evidence>
<keyword evidence="2" id="KW-1185">Reference proteome</keyword>
<protein>
    <submittedName>
        <fullName evidence="1">Uncharacterized protein</fullName>
    </submittedName>
</protein>
<dbReference type="HOGENOM" id="CLU_2426672_0_0_1"/>
<dbReference type="AlphaFoldDB" id="M2N5D1"/>
<gene>
    <name evidence="1" type="ORF">BAUCODRAFT_31578</name>
</gene>
<dbReference type="Proteomes" id="UP000011761">
    <property type="component" value="Unassembled WGS sequence"/>
</dbReference>
<name>M2N5D1_BAUPA</name>
<dbReference type="RefSeq" id="XP_007673605.1">
    <property type="nucleotide sequence ID" value="XM_007675415.1"/>
</dbReference>